<dbReference type="AlphaFoldDB" id="A0A9W7FA40"/>
<sequence length="110" mass="12685">MNPTYLPFDLMTPWICETLVEKYEDVGVQRPEWMNSENNGKFIKRVAAVYIWKGMDGEKVDKALTTLCRRSVADLEEDVDGQLSFIPSKKNRGQFNTQRAKPEEVKVESV</sequence>
<gene>
    <name evidence="2" type="ORF">TrLO_g6166</name>
</gene>
<evidence type="ECO:0000313" key="2">
    <source>
        <dbReference type="EMBL" id="GMI06803.1"/>
    </source>
</evidence>
<organism evidence="2 3">
    <name type="scientific">Triparma laevis f. longispina</name>
    <dbReference type="NCBI Taxonomy" id="1714387"/>
    <lineage>
        <taxon>Eukaryota</taxon>
        <taxon>Sar</taxon>
        <taxon>Stramenopiles</taxon>
        <taxon>Ochrophyta</taxon>
        <taxon>Bolidophyceae</taxon>
        <taxon>Parmales</taxon>
        <taxon>Triparmaceae</taxon>
        <taxon>Triparma</taxon>
    </lineage>
</organism>
<accession>A0A9W7FA40</accession>
<comment type="caution">
    <text evidence="2">The sequence shown here is derived from an EMBL/GenBank/DDBJ whole genome shotgun (WGS) entry which is preliminary data.</text>
</comment>
<feature type="region of interest" description="Disordered" evidence="1">
    <location>
        <begin position="89"/>
        <end position="110"/>
    </location>
</feature>
<protein>
    <submittedName>
        <fullName evidence="2">Uncharacterized protein</fullName>
    </submittedName>
</protein>
<reference evidence="3" key="1">
    <citation type="journal article" date="2023" name="Commun. Biol.">
        <title>Genome analysis of Parmales, the sister group of diatoms, reveals the evolutionary specialization of diatoms from phago-mixotrophs to photoautotrophs.</title>
        <authorList>
            <person name="Ban H."/>
            <person name="Sato S."/>
            <person name="Yoshikawa S."/>
            <person name="Yamada K."/>
            <person name="Nakamura Y."/>
            <person name="Ichinomiya M."/>
            <person name="Sato N."/>
            <person name="Blanc-Mathieu R."/>
            <person name="Endo H."/>
            <person name="Kuwata A."/>
            <person name="Ogata H."/>
        </authorList>
    </citation>
    <scope>NUCLEOTIDE SEQUENCE [LARGE SCALE GENOMIC DNA]</scope>
    <source>
        <strain evidence="3">NIES 3700</strain>
    </source>
</reference>
<dbReference type="Proteomes" id="UP001165122">
    <property type="component" value="Unassembled WGS sequence"/>
</dbReference>
<dbReference type="EMBL" id="BRXW01000105">
    <property type="protein sequence ID" value="GMI06803.1"/>
    <property type="molecule type" value="Genomic_DNA"/>
</dbReference>
<keyword evidence="3" id="KW-1185">Reference proteome</keyword>
<evidence type="ECO:0000313" key="3">
    <source>
        <dbReference type="Proteomes" id="UP001165122"/>
    </source>
</evidence>
<proteinExistence type="predicted"/>
<name>A0A9W7FA40_9STRA</name>
<feature type="compositionally biased region" description="Basic and acidic residues" evidence="1">
    <location>
        <begin position="100"/>
        <end position="110"/>
    </location>
</feature>
<evidence type="ECO:0000256" key="1">
    <source>
        <dbReference type="SAM" id="MobiDB-lite"/>
    </source>
</evidence>